<dbReference type="Gene3D" id="3.40.630.10">
    <property type="entry name" value="Zn peptidases"/>
    <property type="match status" value="1"/>
</dbReference>
<dbReference type="OrthoDB" id="8441064at2"/>
<proteinExistence type="predicted"/>
<dbReference type="Proteomes" id="UP000061382">
    <property type="component" value="Chromosome"/>
</dbReference>
<evidence type="ECO:0000313" key="1">
    <source>
        <dbReference type="EMBL" id="ALI98101.1"/>
    </source>
</evidence>
<organism evidence="1 2">
    <name type="scientific">Rufibacter tibetensis</name>
    <dbReference type="NCBI Taxonomy" id="512763"/>
    <lineage>
        <taxon>Bacteria</taxon>
        <taxon>Pseudomonadati</taxon>
        <taxon>Bacteroidota</taxon>
        <taxon>Cytophagia</taxon>
        <taxon>Cytophagales</taxon>
        <taxon>Hymenobacteraceae</taxon>
        <taxon>Rufibacter</taxon>
    </lineage>
</organism>
<dbReference type="EMBL" id="CP012643">
    <property type="protein sequence ID" value="ALI98101.1"/>
    <property type="molecule type" value="Genomic_DNA"/>
</dbReference>
<accession>A0A0P0C0S0</accession>
<dbReference type="AlphaFoldDB" id="A0A0P0C0S0"/>
<evidence type="ECO:0000313" key="2">
    <source>
        <dbReference type="Proteomes" id="UP000061382"/>
    </source>
</evidence>
<dbReference type="PATRIC" id="fig|512763.3.peg.621"/>
<reference evidence="1 2" key="1">
    <citation type="submission" date="2015-08" db="EMBL/GenBank/DDBJ databases">
        <title>Complete genome sequence of Rufibacter tibetensis strain 1351t, a radiation-resistant bacterium from tibet plateau.</title>
        <authorList>
            <person name="Dai J."/>
        </authorList>
    </citation>
    <scope>NUCLEOTIDE SEQUENCE [LARGE SCALE GENOMIC DNA]</scope>
    <source>
        <strain evidence="1 2">1351</strain>
    </source>
</reference>
<gene>
    <name evidence="1" type="ORF">DC20_02795</name>
</gene>
<dbReference type="STRING" id="512763.DC20_02795"/>
<evidence type="ECO:0008006" key="3">
    <source>
        <dbReference type="Google" id="ProtNLM"/>
    </source>
</evidence>
<name>A0A0P0C0S0_9BACT</name>
<dbReference type="SUPFAM" id="SSF53187">
    <property type="entry name" value="Zn-dependent exopeptidases"/>
    <property type="match status" value="1"/>
</dbReference>
<keyword evidence="2" id="KW-1185">Reference proteome</keyword>
<dbReference type="KEGG" id="rti:DC20_02795"/>
<protein>
    <recommendedName>
        <fullName evidence="3">Peptidase M28 domain-containing protein</fullName>
    </recommendedName>
</protein>
<dbReference type="RefSeq" id="WP_062542435.1">
    <property type="nucleotide sequence ID" value="NZ_CP012643.1"/>
</dbReference>
<sequence length="252" mass="28126">MTKTNPFDFKNTFLNLTQYTVPYGYESQLEPYLPEGVQKDDFGNYFIRIGESATLFTAHLDTCSSEYEKVNHVFEGNIIRTDGSTILGGDNKAGVTILLYLISKGVPGTYYFFVGEEIGCLGSRAALRADASFFAQFKRAVAFDRRKVGSIITHQRGGRCCSEQFADALSHQFSNQGLDYQADPYGVFTDTAVFVDVIPECTNLSSGVWGEHTSEEYVDILLLEEIARAAERIAWDSLPTHRRLPSNYSQVA</sequence>